<evidence type="ECO:0000313" key="2">
    <source>
        <dbReference type="Proteomes" id="UP000184383"/>
    </source>
</evidence>
<gene>
    <name evidence="1" type="ORF">ASPWEDRAFT_46550</name>
</gene>
<evidence type="ECO:0000313" key="1">
    <source>
        <dbReference type="EMBL" id="OJJ29784.1"/>
    </source>
</evidence>
<dbReference type="Proteomes" id="UP000184383">
    <property type="component" value="Unassembled WGS sequence"/>
</dbReference>
<keyword evidence="2" id="KW-1185">Reference proteome</keyword>
<reference evidence="2" key="1">
    <citation type="journal article" date="2017" name="Genome Biol.">
        <title>Comparative genomics reveals high biological diversity and specific adaptations in the industrially and medically important fungal genus Aspergillus.</title>
        <authorList>
            <person name="de Vries R.P."/>
            <person name="Riley R."/>
            <person name="Wiebenga A."/>
            <person name="Aguilar-Osorio G."/>
            <person name="Amillis S."/>
            <person name="Uchima C.A."/>
            <person name="Anderluh G."/>
            <person name="Asadollahi M."/>
            <person name="Askin M."/>
            <person name="Barry K."/>
            <person name="Battaglia E."/>
            <person name="Bayram O."/>
            <person name="Benocci T."/>
            <person name="Braus-Stromeyer S.A."/>
            <person name="Caldana C."/>
            <person name="Canovas D."/>
            <person name="Cerqueira G.C."/>
            <person name="Chen F."/>
            <person name="Chen W."/>
            <person name="Choi C."/>
            <person name="Clum A."/>
            <person name="Dos Santos R.A."/>
            <person name="Damasio A.R."/>
            <person name="Diallinas G."/>
            <person name="Emri T."/>
            <person name="Fekete E."/>
            <person name="Flipphi M."/>
            <person name="Freyberg S."/>
            <person name="Gallo A."/>
            <person name="Gournas C."/>
            <person name="Habgood R."/>
            <person name="Hainaut M."/>
            <person name="Harispe M.L."/>
            <person name="Henrissat B."/>
            <person name="Hilden K.S."/>
            <person name="Hope R."/>
            <person name="Hossain A."/>
            <person name="Karabika E."/>
            <person name="Karaffa L."/>
            <person name="Karanyi Z."/>
            <person name="Krasevec N."/>
            <person name="Kuo A."/>
            <person name="Kusch H."/>
            <person name="LaButti K."/>
            <person name="Lagendijk E.L."/>
            <person name="Lapidus A."/>
            <person name="Levasseur A."/>
            <person name="Lindquist E."/>
            <person name="Lipzen A."/>
            <person name="Logrieco A.F."/>
            <person name="MacCabe A."/>
            <person name="Maekelae M.R."/>
            <person name="Malavazi I."/>
            <person name="Melin P."/>
            <person name="Meyer V."/>
            <person name="Mielnichuk N."/>
            <person name="Miskei M."/>
            <person name="Molnar A.P."/>
            <person name="Mule G."/>
            <person name="Ngan C.Y."/>
            <person name="Orejas M."/>
            <person name="Orosz E."/>
            <person name="Ouedraogo J.P."/>
            <person name="Overkamp K.M."/>
            <person name="Park H.-S."/>
            <person name="Perrone G."/>
            <person name="Piumi F."/>
            <person name="Punt P.J."/>
            <person name="Ram A.F."/>
            <person name="Ramon A."/>
            <person name="Rauscher S."/>
            <person name="Record E."/>
            <person name="Riano-Pachon D.M."/>
            <person name="Robert V."/>
            <person name="Roehrig J."/>
            <person name="Ruller R."/>
            <person name="Salamov A."/>
            <person name="Salih N.S."/>
            <person name="Samson R.A."/>
            <person name="Sandor E."/>
            <person name="Sanguinetti M."/>
            <person name="Schuetze T."/>
            <person name="Sepcic K."/>
            <person name="Shelest E."/>
            <person name="Sherlock G."/>
            <person name="Sophianopoulou V."/>
            <person name="Squina F.M."/>
            <person name="Sun H."/>
            <person name="Susca A."/>
            <person name="Todd R.B."/>
            <person name="Tsang A."/>
            <person name="Unkles S.E."/>
            <person name="van de Wiele N."/>
            <person name="van Rossen-Uffink D."/>
            <person name="Oliveira J.V."/>
            <person name="Vesth T.C."/>
            <person name="Visser J."/>
            <person name="Yu J.-H."/>
            <person name="Zhou M."/>
            <person name="Andersen M.R."/>
            <person name="Archer D.B."/>
            <person name="Baker S.E."/>
            <person name="Benoit I."/>
            <person name="Brakhage A.A."/>
            <person name="Braus G.H."/>
            <person name="Fischer R."/>
            <person name="Frisvad J.C."/>
            <person name="Goldman G.H."/>
            <person name="Houbraken J."/>
            <person name="Oakley B."/>
            <person name="Pocsi I."/>
            <person name="Scazzocchio C."/>
            <person name="Seiboth B."/>
            <person name="vanKuyk P.A."/>
            <person name="Wortman J."/>
            <person name="Dyer P.S."/>
            <person name="Grigoriev I.V."/>
        </authorList>
    </citation>
    <scope>NUCLEOTIDE SEQUENCE [LARGE SCALE GENOMIC DNA]</scope>
    <source>
        <strain evidence="2">DTO 134E9</strain>
    </source>
</reference>
<organism evidence="1 2">
    <name type="scientific">Aspergillus wentii DTO 134E9</name>
    <dbReference type="NCBI Taxonomy" id="1073089"/>
    <lineage>
        <taxon>Eukaryota</taxon>
        <taxon>Fungi</taxon>
        <taxon>Dikarya</taxon>
        <taxon>Ascomycota</taxon>
        <taxon>Pezizomycotina</taxon>
        <taxon>Eurotiomycetes</taxon>
        <taxon>Eurotiomycetidae</taxon>
        <taxon>Eurotiales</taxon>
        <taxon>Aspergillaceae</taxon>
        <taxon>Aspergillus</taxon>
        <taxon>Aspergillus subgen. Cremei</taxon>
    </lineage>
</organism>
<accession>A0A1L9R4F8</accession>
<proteinExistence type="predicted"/>
<name>A0A1L9R4F8_ASPWE</name>
<dbReference type="RefSeq" id="XP_040683461.1">
    <property type="nucleotide sequence ID" value="XM_040836785.1"/>
</dbReference>
<dbReference type="VEuPathDB" id="FungiDB:ASPWEDRAFT_46550"/>
<protein>
    <submittedName>
        <fullName evidence="1">Uncharacterized protein</fullName>
    </submittedName>
</protein>
<sequence>MHHEKADDDVWIDSSLSKIDIPPTTLHTGNGDSISLAHSLTTTPLEALIQNPHLFL</sequence>
<dbReference type="AlphaFoldDB" id="A0A1L9R4F8"/>
<dbReference type="EMBL" id="KV878218">
    <property type="protein sequence ID" value="OJJ29784.1"/>
    <property type="molecule type" value="Genomic_DNA"/>
</dbReference>
<dbReference type="GeneID" id="63752633"/>